<dbReference type="PANTHER" id="PTHR13774">
    <property type="entry name" value="PHENAZINE BIOSYNTHESIS PROTEIN"/>
    <property type="match status" value="1"/>
</dbReference>
<dbReference type="Proteomes" id="UP000316612">
    <property type="component" value="Unassembled WGS sequence"/>
</dbReference>
<dbReference type="RefSeq" id="WP_246055520.1">
    <property type="nucleotide sequence ID" value="NZ_BAAAJL010000007.1"/>
</dbReference>
<dbReference type="AlphaFoldDB" id="A0A4Y4DTM9"/>
<reference evidence="2 3" key="1">
    <citation type="submission" date="2019-06" db="EMBL/GenBank/DDBJ databases">
        <title>Whole genome shotgun sequence of Glutamicibacter uratoxydans NBRC 15515.</title>
        <authorList>
            <person name="Hosoyama A."/>
            <person name="Uohara A."/>
            <person name="Ohji S."/>
            <person name="Ichikawa N."/>
        </authorList>
    </citation>
    <scope>NUCLEOTIDE SEQUENCE [LARGE SCALE GENOMIC DNA]</scope>
    <source>
        <strain evidence="2 3">NBRC 15515</strain>
    </source>
</reference>
<accession>A0A4Y4DTM9</accession>
<keyword evidence="3" id="KW-1185">Reference proteome</keyword>
<comment type="caution">
    <text evidence="2">The sequence shown here is derived from an EMBL/GenBank/DDBJ whole genome shotgun (WGS) entry which is preliminary data.</text>
</comment>
<name>A0A4Y4DTM9_GLUUR</name>
<dbReference type="NCBIfam" id="TIGR00654">
    <property type="entry name" value="PhzF_family"/>
    <property type="match status" value="1"/>
</dbReference>
<dbReference type="PIRSF" id="PIRSF016184">
    <property type="entry name" value="PhzC_PhzF"/>
    <property type="match status" value="1"/>
</dbReference>
<dbReference type="EMBL" id="BJNY01000014">
    <property type="protein sequence ID" value="GED06955.1"/>
    <property type="molecule type" value="Genomic_DNA"/>
</dbReference>
<dbReference type="InterPro" id="IPR003719">
    <property type="entry name" value="Phenazine_PhzF-like"/>
</dbReference>
<dbReference type="SUPFAM" id="SSF54506">
    <property type="entry name" value="Diaminopimelate epimerase-like"/>
    <property type="match status" value="1"/>
</dbReference>
<dbReference type="PANTHER" id="PTHR13774:SF32">
    <property type="entry name" value="ANTISENSE-ENHANCING SEQUENCE 1"/>
    <property type="match status" value="1"/>
</dbReference>
<protein>
    <submittedName>
        <fullName evidence="2">Phenazine biosynthesis protein PhzF</fullName>
    </submittedName>
</protein>
<organism evidence="2 3">
    <name type="scientific">Glutamicibacter uratoxydans</name>
    <name type="common">Arthrobacter uratoxydans</name>
    <dbReference type="NCBI Taxonomy" id="43667"/>
    <lineage>
        <taxon>Bacteria</taxon>
        <taxon>Bacillati</taxon>
        <taxon>Actinomycetota</taxon>
        <taxon>Actinomycetes</taxon>
        <taxon>Micrococcales</taxon>
        <taxon>Micrococcaceae</taxon>
        <taxon>Glutamicibacter</taxon>
    </lineage>
</organism>
<gene>
    <name evidence="2" type="ORF">AUR04nite_24870</name>
</gene>
<dbReference type="Pfam" id="PF02567">
    <property type="entry name" value="PhzC-PhzF"/>
    <property type="match status" value="1"/>
</dbReference>
<proteinExistence type="predicted"/>
<evidence type="ECO:0000313" key="2">
    <source>
        <dbReference type="EMBL" id="GED06955.1"/>
    </source>
</evidence>
<evidence type="ECO:0000313" key="3">
    <source>
        <dbReference type="Proteomes" id="UP000316612"/>
    </source>
</evidence>
<evidence type="ECO:0000256" key="1">
    <source>
        <dbReference type="PIRSR" id="PIRSR016184-1"/>
    </source>
</evidence>
<sequence>MKRRFMQVDVFSGHPFKGNPLGVVLDGSGLSDEQMRDYSRWSNLSEVTFILPTQERAADYRFRIFSGDTEFPFAGHPTLGTAHAWLAAGGAPRVPGKIHAQCAAGIVPVKFGAAGYAFVSPPLQRTGEFDAQRREAVRAILGVDDSQILATQWVDNGPGWSAVLLDSAQTVLDLKPDASAHRQKWKIGVVGALPGGSDAAFEVRAFNFNHGALREDPVTGSLNAGIAQWLVDSGRAALPFSNRQGTAMGHLGRVDFTLDEGLLWTGGAAATLIDGHIDI</sequence>
<dbReference type="GO" id="GO:0016853">
    <property type="term" value="F:isomerase activity"/>
    <property type="evidence" value="ECO:0007669"/>
    <property type="project" value="TreeGrafter"/>
</dbReference>
<dbReference type="Gene3D" id="3.10.310.10">
    <property type="entry name" value="Diaminopimelate Epimerase, Chain A, domain 1"/>
    <property type="match status" value="2"/>
</dbReference>
<dbReference type="GO" id="GO:0005737">
    <property type="term" value="C:cytoplasm"/>
    <property type="evidence" value="ECO:0007669"/>
    <property type="project" value="TreeGrafter"/>
</dbReference>
<feature type="active site" evidence="1">
    <location>
        <position position="46"/>
    </location>
</feature>